<accession>A0A178UTK8</accession>
<comment type="caution">
    <text evidence="1">The sequence shown here is derived from an EMBL/GenBank/DDBJ whole genome shotgun (WGS) entry which is preliminary data.</text>
</comment>
<gene>
    <name evidence="1" type="ordered locus">AXX17_At4g36440</name>
</gene>
<protein>
    <submittedName>
        <fullName evidence="1">Uncharacterized protein</fullName>
    </submittedName>
</protein>
<name>A0A178UTK8_ARATH</name>
<dbReference type="EMBL" id="LUHQ01000004">
    <property type="protein sequence ID" value="OAO96943.1"/>
    <property type="molecule type" value="Genomic_DNA"/>
</dbReference>
<dbReference type="AlphaFoldDB" id="A0A178UTK8"/>
<organism evidence="1 2">
    <name type="scientific">Arabidopsis thaliana</name>
    <name type="common">Mouse-ear cress</name>
    <dbReference type="NCBI Taxonomy" id="3702"/>
    <lineage>
        <taxon>Eukaryota</taxon>
        <taxon>Viridiplantae</taxon>
        <taxon>Streptophyta</taxon>
        <taxon>Embryophyta</taxon>
        <taxon>Tracheophyta</taxon>
        <taxon>Spermatophyta</taxon>
        <taxon>Magnoliopsida</taxon>
        <taxon>eudicotyledons</taxon>
        <taxon>Gunneridae</taxon>
        <taxon>Pentapetalae</taxon>
        <taxon>rosids</taxon>
        <taxon>malvids</taxon>
        <taxon>Brassicales</taxon>
        <taxon>Brassicaceae</taxon>
        <taxon>Camelineae</taxon>
        <taxon>Arabidopsis</taxon>
    </lineage>
</organism>
<proteinExistence type="predicted"/>
<reference evidence="2" key="1">
    <citation type="journal article" date="2016" name="Proc. Natl. Acad. Sci. U.S.A.">
        <title>Chromosome-level assembly of Arabidopsis thaliana Ler reveals the extent of translocation and inversion polymorphisms.</title>
        <authorList>
            <person name="Zapata L."/>
            <person name="Ding J."/>
            <person name="Willing E.M."/>
            <person name="Hartwig B."/>
            <person name="Bezdan D."/>
            <person name="Jiao W.B."/>
            <person name="Patel V."/>
            <person name="Velikkakam James G."/>
            <person name="Koornneef M."/>
            <person name="Ossowski S."/>
            <person name="Schneeberger K."/>
        </authorList>
    </citation>
    <scope>NUCLEOTIDE SEQUENCE [LARGE SCALE GENOMIC DNA]</scope>
    <source>
        <strain evidence="2">cv. Landsberg erecta</strain>
    </source>
</reference>
<sequence>MENISIYIIVRDKFVRRKINHHHSSSLPEAALRKGIHHYYYYTYITIKINKLSLRFEPNREEEEEEEKISSGSVPALKALAASDFISLSLSISL</sequence>
<evidence type="ECO:0000313" key="1">
    <source>
        <dbReference type="EMBL" id="OAO96943.1"/>
    </source>
</evidence>
<dbReference type="Proteomes" id="UP000078284">
    <property type="component" value="Chromosome 4"/>
</dbReference>
<evidence type="ECO:0000313" key="2">
    <source>
        <dbReference type="Proteomes" id="UP000078284"/>
    </source>
</evidence>